<dbReference type="InterPro" id="IPR002941">
    <property type="entry name" value="DNA_methylase_N4/N6"/>
</dbReference>
<evidence type="ECO:0000256" key="4">
    <source>
        <dbReference type="ARBA" id="ARBA00022679"/>
    </source>
</evidence>
<gene>
    <name evidence="8" type="ORF">A1359_21125</name>
</gene>
<evidence type="ECO:0000256" key="1">
    <source>
        <dbReference type="ARBA" id="ARBA00006594"/>
    </source>
</evidence>
<evidence type="ECO:0000256" key="2">
    <source>
        <dbReference type="ARBA" id="ARBA00011900"/>
    </source>
</evidence>
<comment type="similarity">
    <text evidence="1">Belongs to the N(4)/N(6)-methyltransferase family.</text>
</comment>
<sequence length="647" mass="73304">MLKTMMSGGVVLNFHGKRTAQEIDKKVRPRQTQIIKKLCVGTQEDQARNMIIEGENLQAMVTLYKERGQVDLILTDPPYNTGQYFRYNDRWDNDPNDPELGQVVKLEDGSRHTKWMKAMLPRLNMMKAMLKPNGVLAICIDDNELFHLGMMLDEIFGEENRIAIINWQKSYAPKNDSKHVSTATEYVLVYAKDKSLAKTGLEERTDGMNKKYRNLDEDPDGAWRSSDATVSTPSAKDRYAIQSPFTGELHYPGSRAWTFPKKSIKYLLEQWGSDFVEVDLNDGRPKALLLKGSLIPKTIQRAALDNNPVVSDQKIMSSPVIAAAKSEAEKVLKKGTWPQLYFGDLGTGRPAVKRYLNQVKKGKVPLTYWAADEYDEILEIGSQSWDHEESGHSQSGINELNSIVGKGHGFDTVKPLKLFKKIIHLWCPSNGLVLDPYAGSGTTGHAVLELNYEAETNRRFILVEQGSPERGDKYARSLTQERLKRVITGERPNNKKNSPVMANPLGNGFQFRMLTKKIDSKTVLTMRKDELIDVVITSHWENGKRGGSCLIRVEEHGYKYLVGKNEQNEGYFLIWNGGEQVGQLDTETYATVIQEGKKAGLKQPFHVYARYEIYQSKNVIFYKIPDKILAHLGLNENNDSFNEEGDE</sequence>
<dbReference type="STRING" id="980561.A1359_21125"/>
<dbReference type="PRINTS" id="PR00506">
    <property type="entry name" value="D21N6MTFRASE"/>
</dbReference>
<dbReference type="Gene3D" id="3.40.50.150">
    <property type="entry name" value="Vaccinia Virus protein VP39"/>
    <property type="match status" value="2"/>
</dbReference>
<dbReference type="EC" id="2.1.1.72" evidence="2"/>
<evidence type="ECO:0000256" key="5">
    <source>
        <dbReference type="ARBA" id="ARBA00022691"/>
    </source>
</evidence>
<evidence type="ECO:0000256" key="6">
    <source>
        <dbReference type="ARBA" id="ARBA00047942"/>
    </source>
</evidence>
<protein>
    <recommendedName>
        <fullName evidence="2">site-specific DNA-methyltransferase (adenine-specific)</fullName>
        <ecNumber evidence="2">2.1.1.72</ecNumber>
    </recommendedName>
</protein>
<dbReference type="REBASE" id="164829">
    <property type="entry name" value="M.Mle45370ORF21125P"/>
</dbReference>
<dbReference type="InterPro" id="IPR029063">
    <property type="entry name" value="SAM-dependent_MTases_sf"/>
</dbReference>
<dbReference type="SUPFAM" id="SSF53335">
    <property type="entry name" value="S-adenosyl-L-methionine-dependent methyltransferases"/>
    <property type="match status" value="1"/>
</dbReference>
<dbReference type="GO" id="GO:0003677">
    <property type="term" value="F:DNA binding"/>
    <property type="evidence" value="ECO:0007669"/>
    <property type="project" value="InterPro"/>
</dbReference>
<keyword evidence="9" id="KW-1185">Reference proteome</keyword>
<accession>A0A177NQL4</accession>
<dbReference type="GO" id="GO:0032259">
    <property type="term" value="P:methylation"/>
    <property type="evidence" value="ECO:0007669"/>
    <property type="project" value="UniProtKB-KW"/>
</dbReference>
<comment type="catalytic activity">
    <reaction evidence="6">
        <text>a 2'-deoxyadenosine in DNA + S-adenosyl-L-methionine = an N(6)-methyl-2'-deoxyadenosine in DNA + S-adenosyl-L-homocysteine + H(+)</text>
        <dbReference type="Rhea" id="RHEA:15197"/>
        <dbReference type="Rhea" id="RHEA-COMP:12418"/>
        <dbReference type="Rhea" id="RHEA-COMP:12419"/>
        <dbReference type="ChEBI" id="CHEBI:15378"/>
        <dbReference type="ChEBI" id="CHEBI:57856"/>
        <dbReference type="ChEBI" id="CHEBI:59789"/>
        <dbReference type="ChEBI" id="CHEBI:90615"/>
        <dbReference type="ChEBI" id="CHEBI:90616"/>
        <dbReference type="EC" id="2.1.1.72"/>
    </reaction>
</comment>
<keyword evidence="3 8" id="KW-0489">Methyltransferase</keyword>
<keyword evidence="4 8" id="KW-0808">Transferase</keyword>
<feature type="domain" description="DNA methylase N-4/N-6" evidence="7">
    <location>
        <begin position="354"/>
        <end position="464"/>
    </location>
</feature>
<dbReference type="InterPro" id="IPR002052">
    <property type="entry name" value="DNA_methylase_N6_adenine_CS"/>
</dbReference>
<name>A0A177NQL4_9GAMM</name>
<comment type="caution">
    <text evidence="8">The sequence shown here is derived from an EMBL/GenBank/DDBJ whole genome shotgun (WGS) entry which is preliminary data.</text>
</comment>
<evidence type="ECO:0000259" key="7">
    <source>
        <dbReference type="Pfam" id="PF01555"/>
    </source>
</evidence>
<proteinExistence type="inferred from homology"/>
<feature type="domain" description="DNA methylase N-4/N-6" evidence="7">
    <location>
        <begin position="70"/>
        <end position="236"/>
    </location>
</feature>
<evidence type="ECO:0000256" key="3">
    <source>
        <dbReference type="ARBA" id="ARBA00022603"/>
    </source>
</evidence>
<dbReference type="GO" id="GO:0008170">
    <property type="term" value="F:N-methyltransferase activity"/>
    <property type="evidence" value="ECO:0007669"/>
    <property type="project" value="InterPro"/>
</dbReference>
<reference evidence="8 9" key="1">
    <citation type="submission" date="2016-03" db="EMBL/GenBank/DDBJ databases">
        <authorList>
            <person name="Ploux O."/>
        </authorList>
    </citation>
    <scope>NUCLEOTIDE SEQUENCE [LARGE SCALE GENOMIC DNA]</scope>
    <source>
        <strain evidence="8 9">R-45370</strain>
    </source>
</reference>
<dbReference type="InterPro" id="IPR002295">
    <property type="entry name" value="N4/N6-MTase_EcoPI_Mod-like"/>
</dbReference>
<dbReference type="Pfam" id="PF01555">
    <property type="entry name" value="N6_N4_Mtase"/>
    <property type="match status" value="2"/>
</dbReference>
<dbReference type="AlphaFoldDB" id="A0A177NQL4"/>
<organism evidence="8 9">
    <name type="scientific">Methylomonas lenta</name>
    <dbReference type="NCBI Taxonomy" id="980561"/>
    <lineage>
        <taxon>Bacteria</taxon>
        <taxon>Pseudomonadati</taxon>
        <taxon>Pseudomonadota</taxon>
        <taxon>Gammaproteobacteria</taxon>
        <taxon>Methylococcales</taxon>
        <taxon>Methylococcaceae</taxon>
        <taxon>Methylomonas</taxon>
    </lineage>
</organism>
<keyword evidence="5" id="KW-0949">S-adenosyl-L-methionine</keyword>
<dbReference type="EMBL" id="LUUI01000049">
    <property type="protein sequence ID" value="OAI20357.1"/>
    <property type="molecule type" value="Genomic_DNA"/>
</dbReference>
<dbReference type="GO" id="GO:0009007">
    <property type="term" value="F:site-specific DNA-methyltransferase (adenine-specific) activity"/>
    <property type="evidence" value="ECO:0007669"/>
    <property type="project" value="UniProtKB-EC"/>
</dbReference>
<evidence type="ECO:0000313" key="8">
    <source>
        <dbReference type="EMBL" id="OAI20357.1"/>
    </source>
</evidence>
<dbReference type="OrthoDB" id="9816043at2"/>
<evidence type="ECO:0000313" key="9">
    <source>
        <dbReference type="Proteomes" id="UP000078476"/>
    </source>
</evidence>
<dbReference type="Proteomes" id="UP000078476">
    <property type="component" value="Unassembled WGS sequence"/>
</dbReference>
<dbReference type="PROSITE" id="PS00092">
    <property type="entry name" value="N6_MTASE"/>
    <property type="match status" value="1"/>
</dbReference>